<dbReference type="RefSeq" id="WP_286219023.1">
    <property type="nucleotide sequence ID" value="NZ_AP027729.1"/>
</dbReference>
<evidence type="ECO:0000313" key="6">
    <source>
        <dbReference type="Proteomes" id="UP001321475"/>
    </source>
</evidence>
<dbReference type="PROSITE" id="PS00070">
    <property type="entry name" value="ALDEHYDE_DEHYDR_CYS"/>
    <property type="match status" value="1"/>
</dbReference>
<evidence type="ECO:0000259" key="4">
    <source>
        <dbReference type="Pfam" id="PF00171"/>
    </source>
</evidence>
<keyword evidence="6" id="KW-1185">Reference proteome</keyword>
<reference evidence="6" key="1">
    <citation type="journal article" date="2019" name="Int. J. Syst. Evol. Microbiol.">
        <title>The Global Catalogue of Microorganisms (GCM) 10K type strain sequencing project: providing services to taxonomists for standard genome sequencing and annotation.</title>
        <authorList>
            <consortium name="The Broad Institute Genomics Platform"/>
            <consortium name="The Broad Institute Genome Sequencing Center for Infectious Disease"/>
            <person name="Wu L."/>
            <person name="Ma J."/>
        </authorList>
    </citation>
    <scope>NUCLEOTIDE SEQUENCE [LARGE SCALE GENOMIC DNA]</scope>
    <source>
        <strain evidence="6">NBRC 108565</strain>
    </source>
</reference>
<dbReference type="InterPro" id="IPR015590">
    <property type="entry name" value="Aldehyde_DH_dom"/>
</dbReference>
<evidence type="ECO:0000256" key="1">
    <source>
        <dbReference type="ARBA" id="ARBA00023002"/>
    </source>
</evidence>
<dbReference type="EMBL" id="AP027729">
    <property type="protein sequence ID" value="BDZ41955.1"/>
    <property type="molecule type" value="Genomic_DNA"/>
</dbReference>
<dbReference type="InterPro" id="IPR050740">
    <property type="entry name" value="Aldehyde_DH_Superfamily"/>
</dbReference>
<keyword evidence="1 3" id="KW-0560">Oxidoreductase</keyword>
<dbReference type="PANTHER" id="PTHR43353:SF5">
    <property type="entry name" value="SUCCINATE-SEMIALDEHYDE DEHYDROGENASE, MITOCHONDRIAL"/>
    <property type="match status" value="1"/>
</dbReference>
<dbReference type="Proteomes" id="UP001321475">
    <property type="component" value="Chromosome"/>
</dbReference>
<protein>
    <submittedName>
        <fullName evidence="5">Aldehyde dehydrogenase</fullName>
    </submittedName>
</protein>
<dbReference type="InterPro" id="IPR016160">
    <property type="entry name" value="Ald_DH_CS_CYS"/>
</dbReference>
<dbReference type="Pfam" id="PF00171">
    <property type="entry name" value="Aldedh"/>
    <property type="match status" value="1"/>
</dbReference>
<sequence length="493" mass="51940">MTDTALFTDEGLLGPVPAALVAGVREDDPSHGTLPVVNPATGAHVADVPLAPAETVDRAVRAAAQAQKAWGARTPLERAAVLEEISRLFAVHAEELARIVTTEQGKPYDNAVGEAHGARTFFDFAISQKYRPVGEKLVSDPGRSLETVEVPIGVVAAVLPWNFPVAIFARKVAPALMAGNAVVVKPSEFTPLSALALARLCQLAGLPDGVLSVVCGDGRVTGAALVSHPAVGMVTMTGSTRGGREILASTAQSIIPVSLELGGKAPFIIFEDADIDRAIEDAADARLWNSGQVCTCNEVTYVHASIHDEFVRRVSERYAAITPSAPDAPGSTFGPLVAERERARVQAMVDAAVEAGATVEVGGGRPAGDEFAEGAWFAPTLLSGVTSDMAIARTEVFGPVLPVIPFETEAEVVAAANSTAFGLSAYVYTRDLSRSMRMIADLEFGEVYVNQAGPESVRGYHSGWKDSGLGGDDGAHGYEKYLRRKTAYVTYER</sequence>
<name>A0ABM8G1N3_9CELL</name>
<dbReference type="Gene3D" id="3.40.605.10">
    <property type="entry name" value="Aldehyde Dehydrogenase, Chain A, domain 1"/>
    <property type="match status" value="1"/>
</dbReference>
<organism evidence="5 6">
    <name type="scientific">Paraoerskovia sediminicola</name>
    <dbReference type="NCBI Taxonomy" id="1138587"/>
    <lineage>
        <taxon>Bacteria</taxon>
        <taxon>Bacillati</taxon>
        <taxon>Actinomycetota</taxon>
        <taxon>Actinomycetes</taxon>
        <taxon>Micrococcales</taxon>
        <taxon>Cellulomonadaceae</taxon>
        <taxon>Paraoerskovia</taxon>
    </lineage>
</organism>
<accession>A0ABM8G1N3</accession>
<dbReference type="Gene3D" id="3.40.309.10">
    <property type="entry name" value="Aldehyde Dehydrogenase, Chain A, domain 2"/>
    <property type="match status" value="1"/>
</dbReference>
<evidence type="ECO:0000256" key="3">
    <source>
        <dbReference type="RuleBase" id="RU003345"/>
    </source>
</evidence>
<dbReference type="InterPro" id="IPR016163">
    <property type="entry name" value="Ald_DH_C"/>
</dbReference>
<feature type="domain" description="Aldehyde dehydrogenase" evidence="4">
    <location>
        <begin position="31"/>
        <end position="486"/>
    </location>
</feature>
<dbReference type="SUPFAM" id="SSF53720">
    <property type="entry name" value="ALDH-like"/>
    <property type="match status" value="1"/>
</dbReference>
<dbReference type="InterPro" id="IPR016161">
    <property type="entry name" value="Ald_DH/histidinol_DH"/>
</dbReference>
<proteinExistence type="inferred from homology"/>
<evidence type="ECO:0000313" key="5">
    <source>
        <dbReference type="EMBL" id="BDZ41955.1"/>
    </source>
</evidence>
<dbReference type="InterPro" id="IPR016162">
    <property type="entry name" value="Ald_DH_N"/>
</dbReference>
<dbReference type="InterPro" id="IPR029510">
    <property type="entry name" value="Ald_DH_CS_GLU"/>
</dbReference>
<evidence type="ECO:0000256" key="2">
    <source>
        <dbReference type="PROSITE-ProRule" id="PRU10007"/>
    </source>
</evidence>
<gene>
    <name evidence="5" type="ORF">GCM10025865_12540</name>
</gene>
<dbReference type="PROSITE" id="PS00687">
    <property type="entry name" value="ALDEHYDE_DEHYDR_GLU"/>
    <property type="match status" value="1"/>
</dbReference>
<comment type="similarity">
    <text evidence="3">Belongs to the aldehyde dehydrogenase family.</text>
</comment>
<dbReference type="PANTHER" id="PTHR43353">
    <property type="entry name" value="SUCCINATE-SEMIALDEHYDE DEHYDROGENASE, MITOCHONDRIAL"/>
    <property type="match status" value="1"/>
</dbReference>
<feature type="active site" evidence="2">
    <location>
        <position position="260"/>
    </location>
</feature>